<dbReference type="EMBL" id="MGDZ01000060">
    <property type="protein sequence ID" value="OGL72545.1"/>
    <property type="molecule type" value="Genomic_DNA"/>
</dbReference>
<comment type="caution">
    <text evidence="4">The sequence shown here is derived from an EMBL/GenBank/DDBJ whole genome shotgun (WGS) entry which is preliminary data.</text>
</comment>
<keyword evidence="2" id="KW-0812">Transmembrane</keyword>
<name>A0A1F7U2P9_9BACT</name>
<evidence type="ECO:0000313" key="4">
    <source>
        <dbReference type="EMBL" id="OGL72545.1"/>
    </source>
</evidence>
<evidence type="ECO:0000313" key="5">
    <source>
        <dbReference type="Proteomes" id="UP000176303"/>
    </source>
</evidence>
<accession>A0A1F7U2P9</accession>
<feature type="domain" description="DUF5667" evidence="3">
    <location>
        <begin position="98"/>
        <end position="191"/>
    </location>
</feature>
<feature type="compositionally biased region" description="Polar residues" evidence="1">
    <location>
        <begin position="357"/>
        <end position="377"/>
    </location>
</feature>
<proteinExistence type="predicted"/>
<evidence type="ECO:0000256" key="1">
    <source>
        <dbReference type="SAM" id="MobiDB-lite"/>
    </source>
</evidence>
<feature type="region of interest" description="Disordered" evidence="1">
    <location>
        <begin position="338"/>
        <end position="377"/>
    </location>
</feature>
<dbReference type="Proteomes" id="UP000176303">
    <property type="component" value="Unassembled WGS sequence"/>
</dbReference>
<feature type="transmembrane region" description="Helical" evidence="2">
    <location>
        <begin position="70"/>
        <end position="90"/>
    </location>
</feature>
<gene>
    <name evidence="4" type="ORF">A3D72_04630</name>
</gene>
<dbReference type="Pfam" id="PF18915">
    <property type="entry name" value="DUF5667"/>
    <property type="match status" value="1"/>
</dbReference>
<keyword evidence="2" id="KW-0472">Membrane</keyword>
<feature type="compositionally biased region" description="Low complexity" evidence="1">
    <location>
        <begin position="342"/>
        <end position="356"/>
    </location>
</feature>
<organism evidence="4 5">
    <name type="scientific">Candidatus Uhrbacteria bacterium RIFCSPHIGHO2_02_FULL_57_19</name>
    <dbReference type="NCBI Taxonomy" id="1802391"/>
    <lineage>
        <taxon>Bacteria</taxon>
        <taxon>Candidatus Uhriibacteriota</taxon>
    </lineage>
</organism>
<evidence type="ECO:0000259" key="3">
    <source>
        <dbReference type="Pfam" id="PF18915"/>
    </source>
</evidence>
<dbReference type="InterPro" id="IPR043725">
    <property type="entry name" value="DUF5667"/>
</dbReference>
<dbReference type="STRING" id="1802391.A3D72_04630"/>
<protein>
    <recommendedName>
        <fullName evidence="3">DUF5667 domain-containing protein</fullName>
    </recommendedName>
</protein>
<keyword evidence="2" id="KW-1133">Transmembrane helix</keyword>
<evidence type="ECO:0000256" key="2">
    <source>
        <dbReference type="SAM" id="Phobius"/>
    </source>
</evidence>
<dbReference type="AlphaFoldDB" id="A0A1F7U2P9"/>
<reference evidence="4 5" key="1">
    <citation type="journal article" date="2016" name="Nat. Commun.">
        <title>Thousands of microbial genomes shed light on interconnected biogeochemical processes in an aquifer system.</title>
        <authorList>
            <person name="Anantharaman K."/>
            <person name="Brown C.T."/>
            <person name="Hug L.A."/>
            <person name="Sharon I."/>
            <person name="Castelle C.J."/>
            <person name="Probst A.J."/>
            <person name="Thomas B.C."/>
            <person name="Singh A."/>
            <person name="Wilkins M.J."/>
            <person name="Karaoz U."/>
            <person name="Brodie E.L."/>
            <person name="Williams K.H."/>
            <person name="Hubbard S.S."/>
            <person name="Banfield J.F."/>
        </authorList>
    </citation>
    <scope>NUCLEOTIDE SEQUENCE [LARGE SCALE GENOMIC DNA]</scope>
</reference>
<sequence>MEKRKLISTIRNLQSLRAGGEPDPAWLRSTRERLLSEIRVEAAVSVKPEHSFRERLALARIIFPHRFYRYVAKPIMVSSIALGMALGGWVTTVSASYGTLPGDSLYGFKLATEKAQVTLASGPEAKTKLNVEFVGRRVDEVAKIMENPGTEKAKRVSVAMQQLKQDISTVQSNLDQLKSTQPEKAVEMAKLVDRKAGEFHAALSVSSNNVPDEVKGEIQEAKDLVADASVKAMAILVETRNDGTADISEEDIKERVGGKITSLSEAVTKMAAEAQVSGDGSASSTQAVASGQALEVLGEARELLDHNDLNGAFFKVIEGTELAKAAETLSASVPTVSVAEGSSSSTPSAPLSLPTADSATSTPTLLPETAGSSTPRT</sequence>